<dbReference type="eggNOG" id="COG4634">
    <property type="taxonomic scope" value="Bacteria"/>
</dbReference>
<proteinExistence type="predicted"/>
<protein>
    <recommendedName>
        <fullName evidence="1">DUF5615 domain-containing protein</fullName>
    </recommendedName>
</protein>
<dbReference type="HOGENOM" id="CLU_197527_0_0_3"/>
<evidence type="ECO:0000313" key="2">
    <source>
        <dbReference type="EMBL" id="AFZ09347.1"/>
    </source>
</evidence>
<gene>
    <name evidence="2" type="ORF">Osc7112_5085</name>
</gene>
<dbReference type="PATRIC" id="fig|179408.3.peg.6332"/>
<accession>K9VPC1</accession>
<feature type="domain" description="DUF5615" evidence="1">
    <location>
        <begin position="8"/>
        <end position="76"/>
    </location>
</feature>
<dbReference type="InterPro" id="IPR041049">
    <property type="entry name" value="DUF5615"/>
</dbReference>
<reference evidence="2 3" key="1">
    <citation type="submission" date="2012-05" db="EMBL/GenBank/DDBJ databases">
        <title>Finished chromosome of genome of Oscillatoria sp. PCC 7112.</title>
        <authorList>
            <consortium name="US DOE Joint Genome Institute"/>
            <person name="Gugger M."/>
            <person name="Coursin T."/>
            <person name="Rippka R."/>
            <person name="Tandeau De Marsac N."/>
            <person name="Huntemann M."/>
            <person name="Wei C.-L."/>
            <person name="Han J."/>
            <person name="Detter J.C."/>
            <person name="Han C."/>
            <person name="Tapia R."/>
            <person name="Davenport K."/>
            <person name="Daligault H."/>
            <person name="Erkkila T."/>
            <person name="Gu W."/>
            <person name="Munk A.C.C."/>
            <person name="Teshima H."/>
            <person name="Xu Y."/>
            <person name="Chain P."/>
            <person name="Chen A."/>
            <person name="Krypides N."/>
            <person name="Mavromatis K."/>
            <person name="Markowitz V."/>
            <person name="Szeto E."/>
            <person name="Ivanova N."/>
            <person name="Mikhailova N."/>
            <person name="Ovchinnikova G."/>
            <person name="Pagani I."/>
            <person name="Pati A."/>
            <person name="Goodwin L."/>
            <person name="Peters L."/>
            <person name="Pitluck S."/>
            <person name="Woyke T."/>
            <person name="Kerfeld C."/>
        </authorList>
    </citation>
    <scope>NUCLEOTIDE SEQUENCE [LARGE SCALE GENOMIC DNA]</scope>
    <source>
        <strain evidence="2 3">PCC 7112</strain>
    </source>
</reference>
<dbReference type="Pfam" id="PF18480">
    <property type="entry name" value="DUF5615"/>
    <property type="match status" value="1"/>
</dbReference>
<dbReference type="AlphaFoldDB" id="K9VPC1"/>
<sequence length="78" mass="8812">MARVHTYEQFPRVVVELLGPMIHNIVTVQAAGKDNPKNPDEEVLAFAVSENRAVLTLNRRYFITLHSLQSDRAGIHCL</sequence>
<keyword evidence="3" id="KW-1185">Reference proteome</keyword>
<dbReference type="KEGG" id="oni:Osc7112_5085"/>
<name>K9VPC1_9CYAN</name>
<organism evidence="2 3">
    <name type="scientific">Phormidium nigroviride PCC 7112</name>
    <dbReference type="NCBI Taxonomy" id="179408"/>
    <lineage>
        <taxon>Bacteria</taxon>
        <taxon>Bacillati</taxon>
        <taxon>Cyanobacteriota</taxon>
        <taxon>Cyanophyceae</taxon>
        <taxon>Oscillatoriophycideae</taxon>
        <taxon>Oscillatoriales</taxon>
        <taxon>Oscillatoriaceae</taxon>
        <taxon>Phormidium</taxon>
    </lineage>
</organism>
<dbReference type="EMBL" id="CP003614">
    <property type="protein sequence ID" value="AFZ09347.1"/>
    <property type="molecule type" value="Genomic_DNA"/>
</dbReference>
<dbReference type="Proteomes" id="UP000010478">
    <property type="component" value="Chromosome"/>
</dbReference>
<evidence type="ECO:0000313" key="3">
    <source>
        <dbReference type="Proteomes" id="UP000010478"/>
    </source>
</evidence>
<evidence type="ECO:0000259" key="1">
    <source>
        <dbReference type="Pfam" id="PF18480"/>
    </source>
</evidence>
<dbReference type="RefSeq" id="WP_015178573.1">
    <property type="nucleotide sequence ID" value="NC_019729.1"/>
</dbReference>